<dbReference type="KEGG" id="deh:cbdbB41"/>
<sequence length="76" mass="8899">MPRQIPKEKRMTKLGLDRFEVQALFKRSLSSRQIAESDIYNSLSDLIGDVIEENNNKISQQLSLKLSEKEQWKYGK</sequence>
<name>A0A916KNH5_DEHMC</name>
<dbReference type="EMBL" id="AJ965256">
    <property type="protein sequence ID" value="CAI83591.1"/>
    <property type="molecule type" value="Genomic_DNA"/>
</dbReference>
<reference evidence="1 2" key="1">
    <citation type="journal article" date="2005" name="Nat. Biotechnol.">
        <title>Genome sequence of the chlorinated compound-respiring bacterium Dehalococcoides species strain CBDB1.</title>
        <authorList>
            <person name="Kube M."/>
            <person name="Beck A."/>
            <person name="Zinder S.H."/>
            <person name="Kuhl H."/>
            <person name="Reinhardt R."/>
            <person name="Adrian L."/>
        </authorList>
    </citation>
    <scope>NUCLEOTIDE SEQUENCE [LARGE SCALE GENOMIC DNA]</scope>
    <source>
        <strain evidence="1 2">CBDB1</strain>
    </source>
</reference>
<organism evidence="1 2">
    <name type="scientific">Dehalococcoides mccartyi (strain CBDB1)</name>
    <dbReference type="NCBI Taxonomy" id="255470"/>
    <lineage>
        <taxon>Bacteria</taxon>
        <taxon>Bacillati</taxon>
        <taxon>Chloroflexota</taxon>
        <taxon>Dehalococcoidia</taxon>
        <taxon>Dehalococcoidales</taxon>
        <taxon>Dehalococcoidaceae</taxon>
        <taxon>Dehalococcoides</taxon>
    </lineage>
</organism>
<gene>
    <name evidence="1" type="ORF">cbdbB41</name>
</gene>
<proteinExistence type="predicted"/>
<evidence type="ECO:0000313" key="1">
    <source>
        <dbReference type="EMBL" id="CAI83591.1"/>
    </source>
</evidence>
<keyword evidence="2" id="KW-1185">Reference proteome</keyword>
<protein>
    <submittedName>
        <fullName evidence="1">Uncharacterized protein</fullName>
    </submittedName>
</protein>
<accession>A0A916KNH5</accession>
<evidence type="ECO:0000313" key="2">
    <source>
        <dbReference type="Proteomes" id="UP000000433"/>
    </source>
</evidence>
<dbReference type="Proteomes" id="UP000000433">
    <property type="component" value="Chromosome"/>
</dbReference>
<dbReference type="AlphaFoldDB" id="A0A916KNH5"/>